<protein>
    <recommendedName>
        <fullName evidence="4">DUF3592 domain-containing protein</fullName>
    </recommendedName>
</protein>
<proteinExistence type="predicted"/>
<evidence type="ECO:0000313" key="2">
    <source>
        <dbReference type="EMBL" id="HIR14039.1"/>
    </source>
</evidence>
<keyword evidence="1" id="KW-0472">Membrane</keyword>
<gene>
    <name evidence="2" type="ORF">IAB31_08980</name>
</gene>
<organism evidence="2 3">
    <name type="scientific">Candidatus Choladousia intestinavium</name>
    <dbReference type="NCBI Taxonomy" id="2840727"/>
    <lineage>
        <taxon>Bacteria</taxon>
        <taxon>Bacillati</taxon>
        <taxon>Bacillota</taxon>
        <taxon>Clostridia</taxon>
        <taxon>Lachnospirales</taxon>
        <taxon>Lachnospiraceae</taxon>
        <taxon>Lachnospiraceae incertae sedis</taxon>
        <taxon>Candidatus Choladousia</taxon>
    </lineage>
</organism>
<evidence type="ECO:0000313" key="3">
    <source>
        <dbReference type="Proteomes" id="UP000886757"/>
    </source>
</evidence>
<name>A0A9D1D9H7_9FIRM</name>
<accession>A0A9D1D9H7</accession>
<sequence length="147" mass="16546">MNHDLWWLSCVLFLFSAIFAAVSAFFRYKGQKHDVYGGHTEARVVDIVTEPRGGEFSLSQFGNRQAAVLEYFAGGKLYKVTDGTDAYPCPFHMNQRLSICYNTKNPKEYVIVYRDTWRRFGTLCACGAIFFVLAGCAVFFTYASGAA</sequence>
<comment type="caution">
    <text evidence="2">The sequence shown here is derived from an EMBL/GenBank/DDBJ whole genome shotgun (WGS) entry which is preliminary data.</text>
</comment>
<feature type="transmembrane region" description="Helical" evidence="1">
    <location>
        <begin position="6"/>
        <end position="26"/>
    </location>
</feature>
<keyword evidence="1" id="KW-0812">Transmembrane</keyword>
<evidence type="ECO:0000256" key="1">
    <source>
        <dbReference type="SAM" id="Phobius"/>
    </source>
</evidence>
<evidence type="ECO:0008006" key="4">
    <source>
        <dbReference type="Google" id="ProtNLM"/>
    </source>
</evidence>
<dbReference type="EMBL" id="DVGK01000105">
    <property type="protein sequence ID" value="HIR14039.1"/>
    <property type="molecule type" value="Genomic_DNA"/>
</dbReference>
<feature type="transmembrane region" description="Helical" evidence="1">
    <location>
        <begin position="120"/>
        <end position="143"/>
    </location>
</feature>
<reference evidence="2" key="1">
    <citation type="submission" date="2020-10" db="EMBL/GenBank/DDBJ databases">
        <authorList>
            <person name="Gilroy R."/>
        </authorList>
    </citation>
    <scope>NUCLEOTIDE SEQUENCE</scope>
    <source>
        <strain evidence="2">ChiSjej4B22-8148</strain>
    </source>
</reference>
<reference evidence="2" key="2">
    <citation type="journal article" date="2021" name="PeerJ">
        <title>Extensive microbial diversity within the chicken gut microbiome revealed by metagenomics and culture.</title>
        <authorList>
            <person name="Gilroy R."/>
            <person name="Ravi A."/>
            <person name="Getino M."/>
            <person name="Pursley I."/>
            <person name="Horton D.L."/>
            <person name="Alikhan N.F."/>
            <person name="Baker D."/>
            <person name="Gharbi K."/>
            <person name="Hall N."/>
            <person name="Watson M."/>
            <person name="Adriaenssens E.M."/>
            <person name="Foster-Nyarko E."/>
            <person name="Jarju S."/>
            <person name="Secka A."/>
            <person name="Antonio M."/>
            <person name="Oren A."/>
            <person name="Chaudhuri R.R."/>
            <person name="La Ragione R."/>
            <person name="Hildebrand F."/>
            <person name="Pallen M.J."/>
        </authorList>
    </citation>
    <scope>NUCLEOTIDE SEQUENCE</scope>
    <source>
        <strain evidence="2">ChiSjej4B22-8148</strain>
    </source>
</reference>
<keyword evidence="1" id="KW-1133">Transmembrane helix</keyword>
<dbReference type="Proteomes" id="UP000886757">
    <property type="component" value="Unassembled WGS sequence"/>
</dbReference>
<dbReference type="AlphaFoldDB" id="A0A9D1D9H7"/>